<dbReference type="Gene3D" id="2.70.98.10">
    <property type="match status" value="1"/>
</dbReference>
<dbReference type="InterPro" id="IPR014718">
    <property type="entry name" value="GH-type_carb-bd"/>
</dbReference>
<dbReference type="RefSeq" id="WP_153683666.1">
    <property type="nucleotide sequence ID" value="NZ_WJIF01000002.1"/>
</dbReference>
<gene>
    <name evidence="1" type="ORF">GE115_04960</name>
</gene>
<dbReference type="Proteomes" id="UP000431080">
    <property type="component" value="Unassembled WGS sequence"/>
</dbReference>
<accession>A0A6I2F4P4</accession>
<evidence type="ECO:0000313" key="1">
    <source>
        <dbReference type="EMBL" id="MRG59221.1"/>
    </source>
</evidence>
<evidence type="ECO:0000313" key="2">
    <source>
        <dbReference type="Proteomes" id="UP000431080"/>
    </source>
</evidence>
<sequence>MDSDLMTGALAVRAGALELSFLPSPGGRLWAVRVDGIDLLWRDERAWQAPEGAWTNAGGSKAWPAPQDSWGGPPGPIDGSPFRASVARIGDVQRVTLIAAPDDATGLQVERRFDVPDDGRGFRQRTEFRNAGPRPVTWAIWEVCQVPAEPGCTVLVAADARPPVELGGEVRATHSEGSWRVRLHGADGKVGFPHATGRAGYRLASGAGFDWAFDPEPGLPHPDADSRVAVYARRGASFAPGAPGSAYGELEVMGALTTLAPGASTAQRIDWTVVPAP</sequence>
<evidence type="ECO:0008006" key="3">
    <source>
        <dbReference type="Google" id="ProtNLM"/>
    </source>
</evidence>
<reference evidence="1 2" key="1">
    <citation type="submission" date="2019-10" db="EMBL/GenBank/DDBJ databases">
        <authorList>
            <person name="Nie G."/>
            <person name="Ming H."/>
            <person name="Yi B."/>
        </authorList>
    </citation>
    <scope>NUCLEOTIDE SEQUENCE [LARGE SCALE GENOMIC DNA]</scope>
    <source>
        <strain evidence="1 2">CFH 90414</strain>
    </source>
</reference>
<dbReference type="EMBL" id="WJIF01000002">
    <property type="protein sequence ID" value="MRG59221.1"/>
    <property type="molecule type" value="Genomic_DNA"/>
</dbReference>
<comment type="caution">
    <text evidence="1">The sequence shown here is derived from an EMBL/GenBank/DDBJ whole genome shotgun (WGS) entry which is preliminary data.</text>
</comment>
<name>A0A6I2F4P4_9MICO</name>
<dbReference type="GO" id="GO:0030246">
    <property type="term" value="F:carbohydrate binding"/>
    <property type="evidence" value="ECO:0007669"/>
    <property type="project" value="InterPro"/>
</dbReference>
<proteinExistence type="predicted"/>
<dbReference type="AlphaFoldDB" id="A0A6I2F4P4"/>
<organism evidence="1 2">
    <name type="scientific">Agromyces agglutinans</name>
    <dbReference type="NCBI Taxonomy" id="2662258"/>
    <lineage>
        <taxon>Bacteria</taxon>
        <taxon>Bacillati</taxon>
        <taxon>Actinomycetota</taxon>
        <taxon>Actinomycetes</taxon>
        <taxon>Micrococcales</taxon>
        <taxon>Microbacteriaceae</taxon>
        <taxon>Agromyces</taxon>
    </lineage>
</organism>
<keyword evidence="2" id="KW-1185">Reference proteome</keyword>
<protein>
    <recommendedName>
        <fullName evidence="3">DUF4380 domain-containing protein</fullName>
    </recommendedName>
</protein>